<dbReference type="InterPro" id="IPR014284">
    <property type="entry name" value="RNA_pol_sigma-70_dom"/>
</dbReference>
<evidence type="ECO:0000256" key="2">
    <source>
        <dbReference type="ARBA" id="ARBA00023015"/>
    </source>
</evidence>
<evidence type="ECO:0000313" key="9">
    <source>
        <dbReference type="Proteomes" id="UP000204221"/>
    </source>
</evidence>
<evidence type="ECO:0000313" key="8">
    <source>
        <dbReference type="EMBL" id="ASO20226.1"/>
    </source>
</evidence>
<dbReference type="NCBIfam" id="TIGR02983">
    <property type="entry name" value="SigE-fam_strep"/>
    <property type="match status" value="1"/>
</dbReference>
<dbReference type="InterPro" id="IPR013249">
    <property type="entry name" value="RNA_pol_sigma70_r4_t2"/>
</dbReference>
<dbReference type="SUPFAM" id="SSF88659">
    <property type="entry name" value="Sigma3 and sigma4 domains of RNA polymerase sigma factors"/>
    <property type="match status" value="1"/>
</dbReference>
<dbReference type="InterPro" id="IPR036388">
    <property type="entry name" value="WH-like_DNA-bd_sf"/>
</dbReference>
<name>A0A221W3F9_9PSEU</name>
<evidence type="ECO:0000259" key="6">
    <source>
        <dbReference type="Pfam" id="PF04542"/>
    </source>
</evidence>
<evidence type="ECO:0000256" key="5">
    <source>
        <dbReference type="ARBA" id="ARBA00023163"/>
    </source>
</evidence>
<evidence type="ECO:0000256" key="4">
    <source>
        <dbReference type="ARBA" id="ARBA00023125"/>
    </source>
</evidence>
<dbReference type="PANTHER" id="PTHR43133:SF50">
    <property type="entry name" value="ECF RNA POLYMERASE SIGMA FACTOR SIGM"/>
    <property type="match status" value="1"/>
</dbReference>
<evidence type="ECO:0000256" key="3">
    <source>
        <dbReference type="ARBA" id="ARBA00023082"/>
    </source>
</evidence>
<dbReference type="GO" id="GO:0016987">
    <property type="term" value="F:sigma factor activity"/>
    <property type="evidence" value="ECO:0007669"/>
    <property type="project" value="UniProtKB-KW"/>
</dbReference>
<accession>A0A221W3F9</accession>
<organism evidence="8 9">
    <name type="scientific">Actinoalloteichus hoggarensis</name>
    <dbReference type="NCBI Taxonomy" id="1470176"/>
    <lineage>
        <taxon>Bacteria</taxon>
        <taxon>Bacillati</taxon>
        <taxon>Actinomycetota</taxon>
        <taxon>Actinomycetes</taxon>
        <taxon>Pseudonocardiales</taxon>
        <taxon>Pseudonocardiaceae</taxon>
        <taxon>Actinoalloteichus</taxon>
    </lineage>
</organism>
<reference evidence="8 9" key="1">
    <citation type="submission" date="2017-07" db="EMBL/GenBank/DDBJ databases">
        <title>Complete genome sequence of Actinoalloteichus hoggarensis DSM 45943, type strain of Actinoalloteichus hoggarensis.</title>
        <authorList>
            <person name="Ruckert C."/>
            <person name="Nouioui I."/>
            <person name="Willmese J."/>
            <person name="van Wezel G."/>
            <person name="Klenk H.-P."/>
            <person name="Kalinowski J."/>
            <person name="Zotchev S.B."/>
        </authorList>
    </citation>
    <scope>NUCLEOTIDE SEQUENCE [LARGE SCALE GENOMIC DNA]</scope>
    <source>
        <strain evidence="8 9">DSM 45943</strain>
    </source>
</reference>
<keyword evidence="4" id="KW-0238">DNA-binding</keyword>
<dbReference type="Pfam" id="PF04542">
    <property type="entry name" value="Sigma70_r2"/>
    <property type="match status" value="1"/>
</dbReference>
<dbReference type="GO" id="GO:0006352">
    <property type="term" value="P:DNA-templated transcription initiation"/>
    <property type="evidence" value="ECO:0007669"/>
    <property type="project" value="InterPro"/>
</dbReference>
<dbReference type="PANTHER" id="PTHR43133">
    <property type="entry name" value="RNA POLYMERASE ECF-TYPE SIGMA FACTO"/>
    <property type="match status" value="1"/>
</dbReference>
<dbReference type="NCBIfam" id="TIGR02937">
    <property type="entry name" value="sigma70-ECF"/>
    <property type="match status" value="1"/>
</dbReference>
<evidence type="ECO:0000259" key="7">
    <source>
        <dbReference type="Pfam" id="PF08281"/>
    </source>
</evidence>
<feature type="domain" description="RNA polymerase sigma factor 70 region 4 type 2" evidence="7">
    <location>
        <begin position="131"/>
        <end position="181"/>
    </location>
</feature>
<dbReference type="SUPFAM" id="SSF88946">
    <property type="entry name" value="Sigma2 domain of RNA polymerase sigma factors"/>
    <property type="match status" value="1"/>
</dbReference>
<dbReference type="EMBL" id="CP022521">
    <property type="protein sequence ID" value="ASO20226.1"/>
    <property type="molecule type" value="Genomic_DNA"/>
</dbReference>
<dbReference type="Gene3D" id="1.10.1740.10">
    <property type="match status" value="1"/>
</dbReference>
<protein>
    <submittedName>
        <fullName evidence="8">RNA polymerase sigma-E factor</fullName>
    </submittedName>
</protein>
<dbReference type="Proteomes" id="UP000204221">
    <property type="component" value="Chromosome"/>
</dbReference>
<dbReference type="InterPro" id="IPR014325">
    <property type="entry name" value="RNA_pol_sigma-E_actinobac"/>
</dbReference>
<comment type="similarity">
    <text evidence="1">Belongs to the sigma-70 factor family. ECF subfamily.</text>
</comment>
<dbReference type="InterPro" id="IPR013325">
    <property type="entry name" value="RNA_pol_sigma_r2"/>
</dbReference>
<dbReference type="InterPro" id="IPR007627">
    <property type="entry name" value="RNA_pol_sigma70_r2"/>
</dbReference>
<dbReference type="KEGG" id="ahg:AHOG_12915"/>
<sequence>MRTAPPQATRGTGDDFEVSASRLRAARPASADDETFRRCFDEHVGSVRFTARLLCGDWHRAEDLTQTAFLKVYLAWPRLTSREHLGGYLRQVVVRTFVSEHRRLWRRLEWLTDSTPERPAAAAPGDDRIVLLDALATLPARQRAVLVLRYWHDLGINEAAAALGCTAGTVKSQTFKGLATLRARLGEQFAERVAASSSADGEDDGA</sequence>
<keyword evidence="2" id="KW-0805">Transcription regulation</keyword>
<dbReference type="AlphaFoldDB" id="A0A221W3F9"/>
<dbReference type="InterPro" id="IPR013324">
    <property type="entry name" value="RNA_pol_sigma_r3/r4-like"/>
</dbReference>
<dbReference type="InterPro" id="IPR039425">
    <property type="entry name" value="RNA_pol_sigma-70-like"/>
</dbReference>
<keyword evidence="9" id="KW-1185">Reference proteome</keyword>
<dbReference type="Pfam" id="PF08281">
    <property type="entry name" value="Sigma70_r4_2"/>
    <property type="match status" value="1"/>
</dbReference>
<dbReference type="Gene3D" id="1.10.10.10">
    <property type="entry name" value="Winged helix-like DNA-binding domain superfamily/Winged helix DNA-binding domain"/>
    <property type="match status" value="1"/>
</dbReference>
<gene>
    <name evidence="8" type="primary">sigE7</name>
    <name evidence="8" type="ORF">AHOG_12915</name>
</gene>
<feature type="domain" description="RNA polymerase sigma-70 region 2" evidence="6">
    <location>
        <begin position="40"/>
        <end position="107"/>
    </location>
</feature>
<proteinExistence type="inferred from homology"/>
<dbReference type="GO" id="GO:0003677">
    <property type="term" value="F:DNA binding"/>
    <property type="evidence" value="ECO:0007669"/>
    <property type="project" value="UniProtKB-KW"/>
</dbReference>
<keyword evidence="5" id="KW-0804">Transcription</keyword>
<evidence type="ECO:0000256" key="1">
    <source>
        <dbReference type="ARBA" id="ARBA00010641"/>
    </source>
</evidence>
<keyword evidence="3" id="KW-0731">Sigma factor</keyword>
<dbReference type="OrthoDB" id="3783006at2"/>
<dbReference type="CDD" id="cd06171">
    <property type="entry name" value="Sigma70_r4"/>
    <property type="match status" value="1"/>
</dbReference>